<evidence type="ECO:0000256" key="3">
    <source>
        <dbReference type="ARBA" id="ARBA00022898"/>
    </source>
</evidence>
<dbReference type="RefSeq" id="WP_083717016.1">
    <property type="nucleotide sequence ID" value="NZ_CP015097.1"/>
</dbReference>
<comment type="pathway">
    <text evidence="5">Amino-acid biosynthesis; L-methionine biosynthesis via de novo pathway; L-homocysteine from L-cystathionine: step 1/1.</text>
</comment>
<evidence type="ECO:0000256" key="7">
    <source>
        <dbReference type="ARBA" id="ARBA00047625"/>
    </source>
</evidence>
<evidence type="ECO:0000256" key="9">
    <source>
        <dbReference type="RuleBase" id="RU362118"/>
    </source>
</evidence>
<keyword evidence="12" id="KW-1185">Reference proteome</keyword>
<dbReference type="InterPro" id="IPR015424">
    <property type="entry name" value="PyrdxlP-dep_Trfase"/>
</dbReference>
<evidence type="ECO:0000313" key="12">
    <source>
        <dbReference type="Proteomes" id="UP000187059"/>
    </source>
</evidence>
<dbReference type="Gene3D" id="3.40.640.10">
    <property type="entry name" value="Type I PLP-dependent aspartate aminotransferase-like (Major domain)"/>
    <property type="match status" value="1"/>
</dbReference>
<comment type="catalytic activity">
    <reaction evidence="7">
        <text>an S-substituted L-cysteine + H2O = a thiol + pyruvate + NH4(+)</text>
        <dbReference type="Rhea" id="RHEA:18121"/>
        <dbReference type="ChEBI" id="CHEBI:15361"/>
        <dbReference type="ChEBI" id="CHEBI:15377"/>
        <dbReference type="ChEBI" id="CHEBI:28938"/>
        <dbReference type="ChEBI" id="CHEBI:29256"/>
        <dbReference type="ChEBI" id="CHEBI:58717"/>
        <dbReference type="EC" id="4.4.1.13"/>
    </reaction>
</comment>
<evidence type="ECO:0000256" key="4">
    <source>
        <dbReference type="ARBA" id="ARBA00023239"/>
    </source>
</evidence>
<protein>
    <submittedName>
        <fullName evidence="11">Cystathionine beta-lyase</fullName>
        <ecNumber evidence="11">4.4.1.8</ecNumber>
    </submittedName>
</protein>
<dbReference type="EC" id="4.4.1.8" evidence="11"/>
<keyword evidence="4 11" id="KW-0456">Lyase</keyword>
<dbReference type="InterPro" id="IPR054542">
    <property type="entry name" value="Cys_met_metab_PP"/>
</dbReference>
<dbReference type="InterPro" id="IPR000277">
    <property type="entry name" value="Cys/Met-Metab_PyrdxlP-dep_enz"/>
</dbReference>
<feature type="region of interest" description="Disordered" evidence="10">
    <location>
        <begin position="1"/>
        <end position="29"/>
    </location>
</feature>
<dbReference type="FunFam" id="3.40.640.10:FF:000046">
    <property type="entry name" value="Cystathionine gamma-lyase"/>
    <property type="match status" value="1"/>
</dbReference>
<dbReference type="AlphaFoldDB" id="A0A1P8V1A8"/>
<proteinExistence type="inferred from homology"/>
<dbReference type="PIRSF" id="PIRSF001434">
    <property type="entry name" value="CGS"/>
    <property type="match status" value="1"/>
</dbReference>
<sequence length="405" mass="43167">MTLNTIETSPPASADGPSEALGSPDLKTTLCHAGRHPEAHSGAVNVPVYHASTILFPTLQALDTKAEARVRYGRRGTPTTYALEEAVSALEGAEGTVLTPSGAMAITLTLLSHARPGAHFLIPDNAYGPCRHACNEIMIPMGVEVTFYDPAIGAGIAELLRDDTALIWLEAPGSQTFEMPDIPAIVAVAKAKGIPTAIDNTWAGGYFLRPLAMGVDFSVQAGTKYLCGHSDVMSGTIACGPGRHARMKDFAARMGACVGPDDAYLVLRGMRTMSVRMEQHYRAAVEIAEWLEDRPEVLRVMHPALPSDPGHAIWKRDFTGASGLFGFILKPVDRPRLARMMDGLRFFGMGASWGGFESLLIPTNPAALRSATNWAPGGQTMRMHVGLEAPGDLIADLAAGLERLG</sequence>
<dbReference type="PANTHER" id="PTHR43500:SF1">
    <property type="entry name" value="CYSTATHIONINE BETA-LYASE-RELATED"/>
    <property type="match status" value="1"/>
</dbReference>
<dbReference type="OrthoDB" id="9805807at2"/>
<dbReference type="NCBIfam" id="TIGR01324">
    <property type="entry name" value="cysta_beta_ly_B"/>
    <property type="match status" value="1"/>
</dbReference>
<comment type="similarity">
    <text evidence="2 9">Belongs to the trans-sulfuration enzymes family.</text>
</comment>
<keyword evidence="11" id="KW-0614">Plasmid</keyword>
<evidence type="ECO:0000256" key="2">
    <source>
        <dbReference type="ARBA" id="ARBA00009077"/>
    </source>
</evidence>
<dbReference type="EMBL" id="CP015097">
    <property type="protein sequence ID" value="APZ55433.1"/>
    <property type="molecule type" value="Genomic_DNA"/>
</dbReference>
<geneLocation type="plasmid" evidence="12">
    <name>ppaby7</name>
</geneLocation>
<dbReference type="InterPro" id="IPR015422">
    <property type="entry name" value="PyrdxlP-dep_Trfase_small"/>
</dbReference>
<dbReference type="GO" id="GO:0030170">
    <property type="term" value="F:pyridoxal phosphate binding"/>
    <property type="evidence" value="ECO:0007669"/>
    <property type="project" value="InterPro"/>
</dbReference>
<dbReference type="Proteomes" id="UP000187059">
    <property type="component" value="Plasmid pPABY7"/>
</dbReference>
<organism evidence="11 12">
    <name type="scientific">Salipiger abyssi</name>
    <dbReference type="NCBI Taxonomy" id="1250539"/>
    <lineage>
        <taxon>Bacteria</taxon>
        <taxon>Pseudomonadati</taxon>
        <taxon>Pseudomonadota</taxon>
        <taxon>Alphaproteobacteria</taxon>
        <taxon>Rhodobacterales</taxon>
        <taxon>Roseobacteraceae</taxon>
        <taxon>Salipiger</taxon>
    </lineage>
</organism>
<dbReference type="KEGG" id="paby:Ga0080574_TMP5151"/>
<dbReference type="GO" id="GO:0019450">
    <property type="term" value="P:L-cysteine catabolic process to pyruvate"/>
    <property type="evidence" value="ECO:0007669"/>
    <property type="project" value="TreeGrafter"/>
</dbReference>
<dbReference type="SUPFAM" id="SSF53383">
    <property type="entry name" value="PLP-dependent transferases"/>
    <property type="match status" value="1"/>
</dbReference>
<evidence type="ECO:0000256" key="6">
    <source>
        <dbReference type="ARBA" id="ARBA00047517"/>
    </source>
</evidence>
<dbReference type="InterPro" id="IPR006233">
    <property type="entry name" value="Cys_b_lyase_bac"/>
</dbReference>
<feature type="compositionally biased region" description="Polar residues" evidence="10">
    <location>
        <begin position="1"/>
        <end position="11"/>
    </location>
</feature>
<dbReference type="PROSITE" id="PS00868">
    <property type="entry name" value="CYS_MET_METAB_PP"/>
    <property type="match status" value="1"/>
</dbReference>
<dbReference type="Pfam" id="PF01053">
    <property type="entry name" value="Cys_Met_Meta_PP"/>
    <property type="match status" value="1"/>
</dbReference>
<dbReference type="CDD" id="cd00614">
    <property type="entry name" value="CGS_like"/>
    <property type="match status" value="1"/>
</dbReference>
<gene>
    <name evidence="11" type="ORF">Ga0080574_TMP5151</name>
</gene>
<name>A0A1P8V1A8_9RHOB</name>
<reference evidence="11 12" key="1">
    <citation type="submission" date="2016-04" db="EMBL/GenBank/DDBJ databases">
        <title>Deep-sea bacteria in the southern Pacific.</title>
        <authorList>
            <person name="Tang K."/>
        </authorList>
    </citation>
    <scope>NUCLEOTIDE SEQUENCE [LARGE SCALE GENOMIC DNA]</scope>
    <source>
        <strain evidence="11 12">JLT2014</strain>
        <plasmid evidence="12">ppaby7</plasmid>
    </source>
</reference>
<dbReference type="Gene3D" id="3.90.1150.10">
    <property type="entry name" value="Aspartate Aminotransferase, domain 1"/>
    <property type="match status" value="1"/>
</dbReference>
<dbReference type="GO" id="GO:0047804">
    <property type="term" value="F:cysteine-S-conjugate beta-lyase activity"/>
    <property type="evidence" value="ECO:0007669"/>
    <property type="project" value="UniProtKB-EC"/>
</dbReference>
<dbReference type="GO" id="GO:0019346">
    <property type="term" value="P:transsulfuration"/>
    <property type="evidence" value="ECO:0007669"/>
    <property type="project" value="InterPro"/>
</dbReference>
<evidence type="ECO:0000256" key="10">
    <source>
        <dbReference type="SAM" id="MobiDB-lite"/>
    </source>
</evidence>
<evidence type="ECO:0000256" key="5">
    <source>
        <dbReference type="ARBA" id="ARBA00046315"/>
    </source>
</evidence>
<evidence type="ECO:0000256" key="8">
    <source>
        <dbReference type="PIRSR" id="PIRSR001434-2"/>
    </source>
</evidence>
<comment type="catalytic activity">
    <reaction evidence="6">
        <text>L,L-cystathionine + H2O = L-homocysteine + pyruvate + NH4(+)</text>
        <dbReference type="Rhea" id="RHEA:13965"/>
        <dbReference type="ChEBI" id="CHEBI:15361"/>
        <dbReference type="ChEBI" id="CHEBI:15377"/>
        <dbReference type="ChEBI" id="CHEBI:28938"/>
        <dbReference type="ChEBI" id="CHEBI:58161"/>
        <dbReference type="ChEBI" id="CHEBI:58199"/>
    </reaction>
</comment>
<evidence type="ECO:0000313" key="11">
    <source>
        <dbReference type="EMBL" id="APZ55433.1"/>
    </source>
</evidence>
<comment type="cofactor">
    <cofactor evidence="1 9">
        <name>pyridoxal 5'-phosphate</name>
        <dbReference type="ChEBI" id="CHEBI:597326"/>
    </cofactor>
</comment>
<keyword evidence="3 8" id="KW-0663">Pyridoxal phosphate</keyword>
<dbReference type="PANTHER" id="PTHR43500">
    <property type="entry name" value="CYSTATHIONINE BETA-LYASE-RELATED"/>
    <property type="match status" value="1"/>
</dbReference>
<feature type="modified residue" description="N6-(pyridoxal phosphate)lysine" evidence="8">
    <location>
        <position position="224"/>
    </location>
</feature>
<accession>A0A1P8V1A8</accession>
<evidence type="ECO:0000256" key="1">
    <source>
        <dbReference type="ARBA" id="ARBA00001933"/>
    </source>
</evidence>
<dbReference type="InterPro" id="IPR015421">
    <property type="entry name" value="PyrdxlP-dep_Trfase_major"/>
</dbReference>